<feature type="region of interest" description="Disordered" evidence="2">
    <location>
        <begin position="168"/>
        <end position="189"/>
    </location>
</feature>
<dbReference type="SUPFAM" id="SSF140459">
    <property type="entry name" value="PE/PPE dimer-like"/>
    <property type="match status" value="1"/>
</dbReference>
<sequence length="438" mass="42511">MTALVDFALLPPEINSGRMYSGAGSAPLLAAAAAWKGIAAELRSMALSQGSVIAGLIDQWHGSASASMAAASAPYAAWMSATAAQAEQTAAQATAAAAAYEAAFAATVPPPVIAANRTLLSSLVATNFLGQNTAAIAATEAHYGEMWAQDAAAMYGYAGDSAVASTMTPFMPPPETTDPAGQATQAGAVTQATASSTVANTQTALSQLQSAVPTALQSLATPSSSTSSPVSGLIDWLGFSGADFSSPKGILNFLAGTDGSPMGAFLNNNLLNTIFSSGFYMPGNYLGTMTDFAGMASSGAAAGAGGAAAEGAAAGAGSLEAGLANAVGPLGSTSLGGAVSAGLNQASSVGALSVPYGWTTAAPEITLAAQALPSGGLSAAPAVAAGAEGSLLNELALAGLAGRGVSGMSTGGRSMGVTTPQNRPLPIVIVKPPPSATE</sequence>
<dbReference type="InterPro" id="IPR038332">
    <property type="entry name" value="PPE_sf"/>
</dbReference>
<gene>
    <name evidence="5" type="ORF">A5708_22070</name>
</gene>
<dbReference type="Pfam" id="PF00823">
    <property type="entry name" value="PPE"/>
    <property type="match status" value="1"/>
</dbReference>
<evidence type="ECO:0000259" key="4">
    <source>
        <dbReference type="Pfam" id="PF12484"/>
    </source>
</evidence>
<proteinExistence type="inferred from homology"/>
<comment type="similarity">
    <text evidence="1">Belongs to the mycobacterial PPE family.</text>
</comment>
<name>A0A1A2YVT8_9MYCO</name>
<dbReference type="Pfam" id="PF12484">
    <property type="entry name" value="PPE-SVP"/>
    <property type="match status" value="1"/>
</dbReference>
<dbReference type="PANTHER" id="PTHR46766">
    <property type="entry name" value="GLUTAMINE-RICH PROTEIN 2"/>
    <property type="match status" value="1"/>
</dbReference>
<dbReference type="FunFam" id="1.20.1260.20:FF:000001">
    <property type="entry name" value="PPE family protein PPE41"/>
    <property type="match status" value="1"/>
</dbReference>
<organism evidence="5 6">
    <name type="scientific">Mycobacterium colombiense</name>
    <dbReference type="NCBI Taxonomy" id="339268"/>
    <lineage>
        <taxon>Bacteria</taxon>
        <taxon>Bacillati</taxon>
        <taxon>Actinomycetota</taxon>
        <taxon>Actinomycetes</taxon>
        <taxon>Mycobacteriales</taxon>
        <taxon>Mycobacteriaceae</taxon>
        <taxon>Mycobacterium</taxon>
        <taxon>Mycobacterium avium complex (MAC)</taxon>
    </lineage>
</organism>
<dbReference type="GO" id="GO:0052572">
    <property type="term" value="P:response to host immune response"/>
    <property type="evidence" value="ECO:0007669"/>
    <property type="project" value="TreeGrafter"/>
</dbReference>
<feature type="compositionally biased region" description="Low complexity" evidence="2">
    <location>
        <begin position="177"/>
        <end position="189"/>
    </location>
</feature>
<evidence type="ECO:0000313" key="5">
    <source>
        <dbReference type="EMBL" id="OBI42115.1"/>
    </source>
</evidence>
<dbReference type="PANTHER" id="PTHR46766:SF1">
    <property type="entry name" value="GLUTAMINE-RICH PROTEIN 2"/>
    <property type="match status" value="1"/>
</dbReference>
<evidence type="ECO:0000259" key="3">
    <source>
        <dbReference type="Pfam" id="PF00823"/>
    </source>
</evidence>
<comment type="caution">
    <text evidence="5">The sequence shown here is derived from an EMBL/GenBank/DDBJ whole genome shotgun (WGS) entry which is preliminary data.</text>
</comment>
<evidence type="ECO:0000256" key="2">
    <source>
        <dbReference type="SAM" id="MobiDB-lite"/>
    </source>
</evidence>
<evidence type="ECO:0008006" key="7">
    <source>
        <dbReference type="Google" id="ProtNLM"/>
    </source>
</evidence>
<dbReference type="Gene3D" id="1.20.1260.20">
    <property type="entry name" value="PPE superfamily"/>
    <property type="match status" value="1"/>
</dbReference>
<reference evidence="5 6" key="1">
    <citation type="submission" date="2016-06" db="EMBL/GenBank/DDBJ databases">
        <authorList>
            <person name="Kjaerup R.B."/>
            <person name="Dalgaard T.S."/>
            <person name="Juul-Madsen H.R."/>
        </authorList>
    </citation>
    <scope>NUCLEOTIDE SEQUENCE [LARGE SCALE GENOMIC DNA]</scope>
    <source>
        <strain evidence="5 6">E1334</strain>
    </source>
</reference>
<dbReference type="InterPro" id="IPR022171">
    <property type="entry name" value="PPE_C"/>
</dbReference>
<dbReference type="Proteomes" id="UP000091846">
    <property type="component" value="Unassembled WGS sequence"/>
</dbReference>
<evidence type="ECO:0000313" key="6">
    <source>
        <dbReference type="Proteomes" id="UP000091846"/>
    </source>
</evidence>
<dbReference type="EMBL" id="LZKI01000074">
    <property type="protein sequence ID" value="OBI42115.1"/>
    <property type="molecule type" value="Genomic_DNA"/>
</dbReference>
<feature type="domain" description="PPE" evidence="3">
    <location>
        <begin position="6"/>
        <end position="168"/>
    </location>
</feature>
<feature type="region of interest" description="Disordered" evidence="2">
    <location>
        <begin position="414"/>
        <end position="438"/>
    </location>
</feature>
<protein>
    <recommendedName>
        <fullName evidence="7">PPE family protein</fullName>
    </recommendedName>
</protein>
<feature type="domain" description="PPE family C-terminal" evidence="4">
    <location>
        <begin position="340"/>
        <end position="431"/>
    </location>
</feature>
<dbReference type="AlphaFoldDB" id="A0A1A2YVT8"/>
<accession>A0A1A2YVT8</accession>
<evidence type="ECO:0000256" key="1">
    <source>
        <dbReference type="ARBA" id="ARBA00010652"/>
    </source>
</evidence>
<dbReference type="InterPro" id="IPR000030">
    <property type="entry name" value="PPE_dom"/>
</dbReference>